<accession>A0ABW8FL94</accession>
<sequence length="76" mass="7767">MPSKLTGAVALVTGASSGIGAATGCGVYNVTKVGVCAFTESLRQEVTERHVRVGVLEPGAVESELGTHNKPEVRDA</sequence>
<dbReference type="PROSITE" id="PS00061">
    <property type="entry name" value="ADH_SHORT"/>
    <property type="match status" value="1"/>
</dbReference>
<dbReference type="Gene3D" id="3.40.50.720">
    <property type="entry name" value="NAD(P)-binding Rossmann-like Domain"/>
    <property type="match status" value="1"/>
</dbReference>
<dbReference type="InterPro" id="IPR002347">
    <property type="entry name" value="SDR_fam"/>
</dbReference>
<comment type="caution">
    <text evidence="3">The sequence shown here is derived from an EMBL/GenBank/DDBJ whole genome shotgun (WGS) entry which is preliminary data.</text>
</comment>
<dbReference type="EMBL" id="JBIVGG010000013">
    <property type="protein sequence ID" value="MFJ4082845.1"/>
    <property type="molecule type" value="Genomic_DNA"/>
</dbReference>
<dbReference type="InterPro" id="IPR036291">
    <property type="entry name" value="NAD(P)-bd_dom_sf"/>
</dbReference>
<evidence type="ECO:0000313" key="3">
    <source>
        <dbReference type="EMBL" id="MFJ4082845.1"/>
    </source>
</evidence>
<comment type="similarity">
    <text evidence="1">Belongs to the short-chain dehydrogenases/reductases (SDR) family.</text>
</comment>
<dbReference type="InterPro" id="IPR020904">
    <property type="entry name" value="Sc_DH/Rdtase_CS"/>
</dbReference>
<evidence type="ECO:0000256" key="2">
    <source>
        <dbReference type="ARBA" id="ARBA00023002"/>
    </source>
</evidence>
<dbReference type="RefSeq" id="WP_402074546.1">
    <property type="nucleotide sequence ID" value="NZ_JBIVGG010000013.1"/>
</dbReference>
<gene>
    <name evidence="3" type="ORF">ACIP2Z_28285</name>
</gene>
<dbReference type="PANTHER" id="PTHR43115">
    <property type="entry name" value="DEHYDROGENASE/REDUCTASE SDR FAMILY MEMBER 11"/>
    <property type="match status" value="1"/>
</dbReference>
<keyword evidence="2" id="KW-0560">Oxidoreductase</keyword>
<dbReference type="PANTHER" id="PTHR43115:SF4">
    <property type="entry name" value="DEHYDROGENASE_REDUCTASE SDR FAMILY MEMBER 11"/>
    <property type="match status" value="1"/>
</dbReference>
<reference evidence="3 4" key="1">
    <citation type="submission" date="2024-10" db="EMBL/GenBank/DDBJ databases">
        <title>The Natural Products Discovery Center: Release of the First 8490 Sequenced Strains for Exploring Actinobacteria Biosynthetic Diversity.</title>
        <authorList>
            <person name="Kalkreuter E."/>
            <person name="Kautsar S.A."/>
            <person name="Yang D."/>
            <person name="Bader C.D."/>
            <person name="Teijaro C.N."/>
            <person name="Fluegel L."/>
            <person name="Davis C.M."/>
            <person name="Simpson J.R."/>
            <person name="Lauterbach L."/>
            <person name="Steele A.D."/>
            <person name="Gui C."/>
            <person name="Meng S."/>
            <person name="Li G."/>
            <person name="Viehrig K."/>
            <person name="Ye F."/>
            <person name="Su P."/>
            <person name="Kiefer A.F."/>
            <person name="Nichols A."/>
            <person name="Cepeda A.J."/>
            <person name="Yan W."/>
            <person name="Fan B."/>
            <person name="Jiang Y."/>
            <person name="Adhikari A."/>
            <person name="Zheng C.-J."/>
            <person name="Schuster L."/>
            <person name="Cowan T.M."/>
            <person name="Smanski M.J."/>
            <person name="Chevrette M.G."/>
            <person name="De Carvalho L.P.S."/>
            <person name="Shen B."/>
        </authorList>
    </citation>
    <scope>NUCLEOTIDE SEQUENCE [LARGE SCALE GENOMIC DNA]</scope>
    <source>
        <strain evidence="3 4">NPDC089932</strain>
    </source>
</reference>
<keyword evidence="4" id="KW-1185">Reference proteome</keyword>
<evidence type="ECO:0000256" key="1">
    <source>
        <dbReference type="ARBA" id="ARBA00006484"/>
    </source>
</evidence>
<protein>
    <submittedName>
        <fullName evidence="3">SDR family NAD(P)-dependent oxidoreductase</fullName>
    </submittedName>
</protein>
<dbReference type="Proteomes" id="UP001617511">
    <property type="component" value="Unassembled WGS sequence"/>
</dbReference>
<dbReference type="Pfam" id="PF00106">
    <property type="entry name" value="adh_short"/>
    <property type="match status" value="1"/>
</dbReference>
<name>A0ABW8FL94_9ACTN</name>
<dbReference type="SUPFAM" id="SSF51735">
    <property type="entry name" value="NAD(P)-binding Rossmann-fold domains"/>
    <property type="match status" value="2"/>
</dbReference>
<proteinExistence type="inferred from homology"/>
<organism evidence="3 4">
    <name type="scientific">Streptomyces iakyrus</name>
    <dbReference type="NCBI Taxonomy" id="68219"/>
    <lineage>
        <taxon>Bacteria</taxon>
        <taxon>Bacillati</taxon>
        <taxon>Actinomycetota</taxon>
        <taxon>Actinomycetes</taxon>
        <taxon>Kitasatosporales</taxon>
        <taxon>Streptomycetaceae</taxon>
        <taxon>Streptomyces</taxon>
    </lineage>
</organism>
<evidence type="ECO:0000313" key="4">
    <source>
        <dbReference type="Proteomes" id="UP001617511"/>
    </source>
</evidence>
<dbReference type="PROSITE" id="PS51257">
    <property type="entry name" value="PROKAR_LIPOPROTEIN"/>
    <property type="match status" value="1"/>
</dbReference>